<organism evidence="3 4">
    <name type="scientific">Haemaphysalis longicornis</name>
    <name type="common">Bush tick</name>
    <dbReference type="NCBI Taxonomy" id="44386"/>
    <lineage>
        <taxon>Eukaryota</taxon>
        <taxon>Metazoa</taxon>
        <taxon>Ecdysozoa</taxon>
        <taxon>Arthropoda</taxon>
        <taxon>Chelicerata</taxon>
        <taxon>Arachnida</taxon>
        <taxon>Acari</taxon>
        <taxon>Parasitiformes</taxon>
        <taxon>Ixodida</taxon>
        <taxon>Ixodoidea</taxon>
        <taxon>Ixodidae</taxon>
        <taxon>Haemaphysalinae</taxon>
        <taxon>Haemaphysalis</taxon>
    </lineage>
</organism>
<accession>A0A9J6GCU6</accession>
<feature type="compositionally biased region" description="Polar residues" evidence="1">
    <location>
        <begin position="1"/>
        <end position="10"/>
    </location>
</feature>
<dbReference type="PANTHER" id="PTHR22666:SF3">
    <property type="entry name" value="MYB_SANT-LIKE DNA-BINDING DOMAIN-CONTAINING PROTEIN 1"/>
    <property type="match status" value="1"/>
</dbReference>
<dbReference type="PANTHER" id="PTHR22666">
    <property type="entry name" value="MYB_SANT-LIKE DNA-BINDING DOMAIN-CONTAINING PROTEIN 1"/>
    <property type="match status" value="1"/>
</dbReference>
<dbReference type="InterPro" id="IPR026095">
    <property type="entry name" value="Myb/SANT-like_DNA-bd_dom_prot"/>
</dbReference>
<keyword evidence="4" id="KW-1185">Reference proteome</keyword>
<dbReference type="Pfam" id="PF13837">
    <property type="entry name" value="Myb_DNA-bind_4"/>
    <property type="match status" value="1"/>
</dbReference>
<evidence type="ECO:0000313" key="3">
    <source>
        <dbReference type="EMBL" id="KAH9372899.1"/>
    </source>
</evidence>
<dbReference type="GO" id="GO:0045893">
    <property type="term" value="P:positive regulation of DNA-templated transcription"/>
    <property type="evidence" value="ECO:0007669"/>
    <property type="project" value="TreeGrafter"/>
</dbReference>
<gene>
    <name evidence="3" type="ORF">HPB48_022920</name>
</gene>
<evidence type="ECO:0000313" key="4">
    <source>
        <dbReference type="Proteomes" id="UP000821853"/>
    </source>
</evidence>
<dbReference type="GO" id="GO:0016604">
    <property type="term" value="C:nuclear body"/>
    <property type="evidence" value="ECO:0007669"/>
    <property type="project" value="TreeGrafter"/>
</dbReference>
<dbReference type="Proteomes" id="UP000821853">
    <property type="component" value="Chromosome 4"/>
</dbReference>
<dbReference type="AlphaFoldDB" id="A0A9J6GCU6"/>
<name>A0A9J6GCU6_HAELO</name>
<dbReference type="OrthoDB" id="6493590at2759"/>
<reference evidence="3 4" key="1">
    <citation type="journal article" date="2020" name="Cell">
        <title>Large-Scale Comparative Analyses of Tick Genomes Elucidate Their Genetic Diversity and Vector Capacities.</title>
        <authorList>
            <consortium name="Tick Genome and Microbiome Consortium (TIGMIC)"/>
            <person name="Jia N."/>
            <person name="Wang J."/>
            <person name="Shi W."/>
            <person name="Du L."/>
            <person name="Sun Y."/>
            <person name="Zhan W."/>
            <person name="Jiang J.F."/>
            <person name="Wang Q."/>
            <person name="Zhang B."/>
            <person name="Ji P."/>
            <person name="Bell-Sakyi L."/>
            <person name="Cui X.M."/>
            <person name="Yuan T.T."/>
            <person name="Jiang B.G."/>
            <person name="Yang W.F."/>
            <person name="Lam T.T."/>
            <person name="Chang Q.C."/>
            <person name="Ding S.J."/>
            <person name="Wang X.J."/>
            <person name="Zhu J.G."/>
            <person name="Ruan X.D."/>
            <person name="Zhao L."/>
            <person name="Wei J.T."/>
            <person name="Ye R.Z."/>
            <person name="Que T.C."/>
            <person name="Du C.H."/>
            <person name="Zhou Y.H."/>
            <person name="Cheng J.X."/>
            <person name="Dai P.F."/>
            <person name="Guo W.B."/>
            <person name="Han X.H."/>
            <person name="Huang E.J."/>
            <person name="Li L.F."/>
            <person name="Wei W."/>
            <person name="Gao Y.C."/>
            <person name="Liu J.Z."/>
            <person name="Shao H.Z."/>
            <person name="Wang X."/>
            <person name="Wang C.C."/>
            <person name="Yang T.C."/>
            <person name="Huo Q.B."/>
            <person name="Li W."/>
            <person name="Chen H.Y."/>
            <person name="Chen S.E."/>
            <person name="Zhou L.G."/>
            <person name="Ni X.B."/>
            <person name="Tian J.H."/>
            <person name="Sheng Y."/>
            <person name="Liu T."/>
            <person name="Pan Y.S."/>
            <person name="Xia L.Y."/>
            <person name="Li J."/>
            <person name="Zhao F."/>
            <person name="Cao W.C."/>
        </authorList>
    </citation>
    <scope>NUCLEOTIDE SEQUENCE [LARGE SCALE GENOMIC DNA]</scope>
    <source>
        <strain evidence="3">HaeL-2018</strain>
    </source>
</reference>
<evidence type="ECO:0000256" key="1">
    <source>
        <dbReference type="SAM" id="MobiDB-lite"/>
    </source>
</evidence>
<dbReference type="EMBL" id="JABSTR010000006">
    <property type="protein sequence ID" value="KAH9372899.1"/>
    <property type="molecule type" value="Genomic_DNA"/>
</dbReference>
<evidence type="ECO:0000259" key="2">
    <source>
        <dbReference type="Pfam" id="PF13837"/>
    </source>
</evidence>
<feature type="domain" description="Myb/SANT-like DNA-binding" evidence="2">
    <location>
        <begin position="31"/>
        <end position="91"/>
    </location>
</feature>
<feature type="region of interest" description="Disordered" evidence="1">
    <location>
        <begin position="1"/>
        <end position="33"/>
    </location>
</feature>
<dbReference type="Gene3D" id="1.10.10.60">
    <property type="entry name" value="Homeodomain-like"/>
    <property type="match status" value="1"/>
</dbReference>
<protein>
    <recommendedName>
        <fullName evidence="2">Myb/SANT-like DNA-binding domain-containing protein</fullName>
    </recommendedName>
</protein>
<dbReference type="VEuPathDB" id="VectorBase:HLOH_046503"/>
<sequence length="93" mass="11011">MEGNLESNEQPARRRRKRAADENSQPRQRSQRWGEAETFVLIDLWEGRLADLRRQKRNSVVYDEIAEGLRQAGFERSRDQVHSKTENLGNLFR</sequence>
<proteinExistence type="predicted"/>
<dbReference type="InterPro" id="IPR044822">
    <property type="entry name" value="Myb_DNA-bind_4"/>
</dbReference>
<comment type="caution">
    <text evidence="3">The sequence shown here is derived from an EMBL/GenBank/DDBJ whole genome shotgun (WGS) entry which is preliminary data.</text>
</comment>